<sequence>MHSKLYENLENDKLNILEDYGYVRGIEYEEEEFYSLDDENTSGQTKFNFETGMKDVDKLQHISQIYYFRRVLTIRQSSCYRSEPRASCQQVFVQQKTFIKHIGLDHTLIVPTEEQKVELVKAQGFEFAKDFHKLNVKSKQLMKSLKSVYDGSHFYKLINPTTTVSSASASIHGHTNKSLAESGAYIIAHNEKFDRGILASQIGKTAASAPSMFPSIVFVDSIPIFKRLLKKCEGGYSMSSLIDH</sequence>
<dbReference type="RefSeq" id="XP_003293793.1">
    <property type="nucleotide sequence ID" value="XM_003293745.1"/>
</dbReference>
<evidence type="ECO:0000256" key="1">
    <source>
        <dbReference type="ARBA" id="ARBA00022722"/>
    </source>
</evidence>
<dbReference type="PANTHER" id="PTHR30231:SF4">
    <property type="entry name" value="PROTEIN NEN2"/>
    <property type="match status" value="1"/>
</dbReference>
<dbReference type="KEGG" id="dpp:DICPUDRAFT_84316"/>
<dbReference type="EMBL" id="GL871403">
    <property type="protein sequence ID" value="EGC29688.1"/>
    <property type="molecule type" value="Genomic_DNA"/>
</dbReference>
<dbReference type="InParanoid" id="F1A297"/>
<dbReference type="GO" id="GO:0008408">
    <property type="term" value="F:3'-5' exonuclease activity"/>
    <property type="evidence" value="ECO:0000318"/>
    <property type="project" value="GO_Central"/>
</dbReference>
<keyword evidence="3" id="KW-0269">Exonuclease</keyword>
<keyword evidence="1" id="KW-0540">Nuclease</keyword>
<evidence type="ECO:0000256" key="2">
    <source>
        <dbReference type="ARBA" id="ARBA00022801"/>
    </source>
</evidence>
<keyword evidence="5" id="KW-1185">Reference proteome</keyword>
<evidence type="ECO:0000313" key="5">
    <source>
        <dbReference type="Proteomes" id="UP000001064"/>
    </source>
</evidence>
<reference evidence="5" key="1">
    <citation type="journal article" date="2011" name="Genome Biol.">
        <title>Comparative genomics of the social amoebae Dictyostelium discoideum and Dictyostelium purpureum.</title>
        <authorList>
            <consortium name="US DOE Joint Genome Institute (JGI-PGF)"/>
            <person name="Sucgang R."/>
            <person name="Kuo A."/>
            <person name="Tian X."/>
            <person name="Salerno W."/>
            <person name="Parikh A."/>
            <person name="Feasley C.L."/>
            <person name="Dalin E."/>
            <person name="Tu H."/>
            <person name="Huang E."/>
            <person name="Barry K."/>
            <person name="Lindquist E."/>
            <person name="Shapiro H."/>
            <person name="Bruce D."/>
            <person name="Schmutz J."/>
            <person name="Salamov A."/>
            <person name="Fey P."/>
            <person name="Gaudet P."/>
            <person name="Anjard C."/>
            <person name="Babu M.M."/>
            <person name="Basu S."/>
            <person name="Bushmanova Y."/>
            <person name="van der Wel H."/>
            <person name="Katoh-Kurasawa M."/>
            <person name="Dinh C."/>
            <person name="Coutinho P.M."/>
            <person name="Saito T."/>
            <person name="Elias M."/>
            <person name="Schaap P."/>
            <person name="Kay R.R."/>
            <person name="Henrissat B."/>
            <person name="Eichinger L."/>
            <person name="Rivero F."/>
            <person name="Putnam N.H."/>
            <person name="West C.M."/>
            <person name="Loomis W.F."/>
            <person name="Chisholm R.L."/>
            <person name="Shaulsky G."/>
            <person name="Strassmann J.E."/>
            <person name="Queller D.C."/>
            <person name="Kuspa A."/>
            <person name="Grigoriev I.V."/>
        </authorList>
    </citation>
    <scope>NUCLEOTIDE SEQUENCE [LARGE SCALE GENOMIC DNA]</scope>
    <source>
        <strain evidence="5">QSDP1</strain>
    </source>
</reference>
<protein>
    <submittedName>
        <fullName evidence="4">Uncharacterized protein</fullName>
    </submittedName>
</protein>
<accession>F1A297</accession>
<dbReference type="Gene3D" id="3.30.420.10">
    <property type="entry name" value="Ribonuclease H-like superfamily/Ribonuclease H"/>
    <property type="match status" value="1"/>
</dbReference>
<dbReference type="AlphaFoldDB" id="F1A297"/>
<dbReference type="GeneID" id="10505108"/>
<name>F1A297_DICPU</name>
<organism evidence="4 5">
    <name type="scientific">Dictyostelium purpureum</name>
    <name type="common">Slime mold</name>
    <dbReference type="NCBI Taxonomy" id="5786"/>
    <lineage>
        <taxon>Eukaryota</taxon>
        <taxon>Amoebozoa</taxon>
        <taxon>Evosea</taxon>
        <taxon>Eumycetozoa</taxon>
        <taxon>Dictyostelia</taxon>
        <taxon>Dictyosteliales</taxon>
        <taxon>Dictyosteliaceae</taxon>
        <taxon>Dictyostelium</taxon>
    </lineage>
</organism>
<evidence type="ECO:0000313" key="4">
    <source>
        <dbReference type="EMBL" id="EGC29688.1"/>
    </source>
</evidence>
<dbReference type="VEuPathDB" id="AmoebaDB:DICPUDRAFT_84316"/>
<proteinExistence type="predicted"/>
<dbReference type="OrthoDB" id="23802at2759"/>
<dbReference type="InterPro" id="IPR036397">
    <property type="entry name" value="RNaseH_sf"/>
</dbReference>
<evidence type="ECO:0000256" key="3">
    <source>
        <dbReference type="ARBA" id="ARBA00022839"/>
    </source>
</evidence>
<keyword evidence="2" id="KW-0378">Hydrolase</keyword>
<dbReference type="PANTHER" id="PTHR30231">
    <property type="entry name" value="DNA POLYMERASE III SUBUNIT EPSILON"/>
    <property type="match status" value="1"/>
</dbReference>
<dbReference type="Proteomes" id="UP000001064">
    <property type="component" value="Unassembled WGS sequence"/>
</dbReference>
<dbReference type="InterPro" id="IPR012337">
    <property type="entry name" value="RNaseH-like_sf"/>
</dbReference>
<gene>
    <name evidence="4" type="ORF">DICPUDRAFT_84316</name>
</gene>
<dbReference type="SUPFAM" id="SSF53098">
    <property type="entry name" value="Ribonuclease H-like"/>
    <property type="match status" value="1"/>
</dbReference>
<dbReference type="GO" id="GO:0003676">
    <property type="term" value="F:nucleic acid binding"/>
    <property type="evidence" value="ECO:0007669"/>
    <property type="project" value="InterPro"/>
</dbReference>